<protein>
    <submittedName>
        <fullName evidence="1">ABC transporter permease</fullName>
    </submittedName>
</protein>
<sequence length="173" mass="20256">MIKHFYLETPLHLLMKLKWGINRFNECVEINEPGQQFFPAVYYAFDCGVTAWSMVDWVWKYHNSEIVKRFGPKRNDFAEWVRQSSDHLRICYQLATSAKHRGVDNFADHGLRTGVEWLPEEPFSAGSTAGSPMVRHRYYFSMDDSGTKRQVGEVLEGAYLFWCQELRIPPIVE</sequence>
<dbReference type="Proteomes" id="UP000050545">
    <property type="component" value="Unassembled WGS sequence"/>
</dbReference>
<proteinExistence type="predicted"/>
<gene>
    <name evidence="1" type="ORF">ALO67_200020</name>
</gene>
<dbReference type="AlphaFoldDB" id="A0AB34U866"/>
<name>A0AB34U866_PSEA0</name>
<dbReference type="RefSeq" id="WP_144433490.1">
    <property type="nucleotide sequence ID" value="NZ_LJQN01000065.1"/>
</dbReference>
<organism evidence="1 2">
    <name type="scientific">Pseudomonas amygdali pv. hibisci</name>
    <dbReference type="NCBI Taxonomy" id="251723"/>
    <lineage>
        <taxon>Bacteria</taxon>
        <taxon>Pseudomonadati</taxon>
        <taxon>Pseudomonadota</taxon>
        <taxon>Gammaproteobacteria</taxon>
        <taxon>Pseudomonadales</taxon>
        <taxon>Pseudomonadaceae</taxon>
        <taxon>Pseudomonas</taxon>
        <taxon>Pseudomonas amygdali</taxon>
    </lineage>
</organism>
<evidence type="ECO:0000313" key="2">
    <source>
        <dbReference type="Proteomes" id="UP000050545"/>
    </source>
</evidence>
<comment type="caution">
    <text evidence="1">The sequence shown here is derived from an EMBL/GenBank/DDBJ whole genome shotgun (WGS) entry which is preliminary data.</text>
</comment>
<reference evidence="1 2" key="1">
    <citation type="submission" date="2015-09" db="EMBL/GenBank/DDBJ databases">
        <title>Genome announcement of multiple Pseudomonas syringae strains.</title>
        <authorList>
            <person name="Thakur S."/>
            <person name="Wang P.W."/>
            <person name="Gong Y."/>
            <person name="Weir B.S."/>
            <person name="Guttman D.S."/>
        </authorList>
    </citation>
    <scope>NUCLEOTIDE SEQUENCE [LARGE SCALE GENOMIC DNA]</scope>
    <source>
        <strain evidence="1 2">ICMP9623</strain>
    </source>
</reference>
<dbReference type="EMBL" id="LJQN01000065">
    <property type="protein sequence ID" value="KPX55570.1"/>
    <property type="molecule type" value="Genomic_DNA"/>
</dbReference>
<evidence type="ECO:0000313" key="1">
    <source>
        <dbReference type="EMBL" id="KPX55570.1"/>
    </source>
</evidence>
<accession>A0AB34U866</accession>